<dbReference type="CDD" id="cd04187">
    <property type="entry name" value="DPM1_like_bac"/>
    <property type="match status" value="1"/>
</dbReference>
<proteinExistence type="predicted"/>
<dbReference type="Gene3D" id="3.90.550.10">
    <property type="entry name" value="Spore Coat Polysaccharide Biosynthesis Protein SpsA, Chain A"/>
    <property type="match status" value="1"/>
</dbReference>
<evidence type="ECO:0000313" key="3">
    <source>
        <dbReference type="EMBL" id="TYC47766.1"/>
    </source>
</evidence>
<evidence type="ECO:0000259" key="2">
    <source>
        <dbReference type="Pfam" id="PF00535"/>
    </source>
</evidence>
<protein>
    <submittedName>
        <fullName evidence="3">Glycosyltransferase</fullName>
    </submittedName>
</protein>
<dbReference type="EMBL" id="SDGZ01000033">
    <property type="protein sequence ID" value="TYC47766.1"/>
    <property type="molecule type" value="Genomic_DNA"/>
</dbReference>
<name>A0A6C2C2R0_9LACO</name>
<dbReference type="AlphaFoldDB" id="A0A6C2C2R0"/>
<comment type="caution">
    <text evidence="3">The sequence shown here is derived from an EMBL/GenBank/DDBJ whole genome shotgun (WGS) entry which is preliminary data.</text>
</comment>
<dbReference type="OrthoDB" id="9807778at2"/>
<dbReference type="GO" id="GO:0016740">
    <property type="term" value="F:transferase activity"/>
    <property type="evidence" value="ECO:0007669"/>
    <property type="project" value="UniProtKB-KW"/>
</dbReference>
<sequence length="310" mass="34965">MKHEILSVIVPVLNEEESIPLFLEKMRQVSRELPVEVEYWFVNDGSNDNTQAVLNALNNSDSNIHFIDFSRNFGKEAALYAGLEYAKGDYVGVMDVDLQDPPELLPEMLRGVMSGEWDAVGSRRINRIGESRIRSFFSDLFYKLVNKISSTQLVNGARDYRVMTRQMVDAILSMPEYNRFSKGIFSWIGFRTKYLEFENVDRAAGKTSWSFFSLFKYSIDGIVNFSTAPLDIVTGLGFITFISAIIGAIAIIIRAIAFPSTAVFGWPSMVVIMLLLSGIQLLSLGVIGRYISGTYTEVKRRPIFIAKKVK</sequence>
<feature type="transmembrane region" description="Helical" evidence="1">
    <location>
        <begin position="269"/>
        <end position="291"/>
    </location>
</feature>
<feature type="transmembrane region" description="Helical" evidence="1">
    <location>
        <begin position="232"/>
        <end position="257"/>
    </location>
</feature>
<dbReference type="PANTHER" id="PTHR48090:SF8">
    <property type="entry name" value="GLYCOSYLTRANSFERASE CSBB-RELATED"/>
    <property type="match status" value="1"/>
</dbReference>
<organism evidence="3 4">
    <name type="scientific">Weissella muntiaci</name>
    <dbReference type="NCBI Taxonomy" id="2508881"/>
    <lineage>
        <taxon>Bacteria</taxon>
        <taxon>Bacillati</taxon>
        <taxon>Bacillota</taxon>
        <taxon>Bacilli</taxon>
        <taxon>Lactobacillales</taxon>
        <taxon>Lactobacillaceae</taxon>
        <taxon>Weissella</taxon>
    </lineage>
</organism>
<keyword evidence="1" id="KW-1133">Transmembrane helix</keyword>
<dbReference type="InterPro" id="IPR050256">
    <property type="entry name" value="Glycosyltransferase_2"/>
</dbReference>
<dbReference type="PANTHER" id="PTHR48090">
    <property type="entry name" value="UNDECAPRENYL-PHOSPHATE 4-DEOXY-4-FORMAMIDO-L-ARABINOSE TRANSFERASE-RELATED"/>
    <property type="match status" value="1"/>
</dbReference>
<dbReference type="SUPFAM" id="SSF53448">
    <property type="entry name" value="Nucleotide-diphospho-sugar transferases"/>
    <property type="match status" value="1"/>
</dbReference>
<keyword evidence="3" id="KW-0808">Transferase</keyword>
<evidence type="ECO:0000313" key="4">
    <source>
        <dbReference type="Proteomes" id="UP000371977"/>
    </source>
</evidence>
<dbReference type="GO" id="GO:0005886">
    <property type="term" value="C:plasma membrane"/>
    <property type="evidence" value="ECO:0007669"/>
    <property type="project" value="TreeGrafter"/>
</dbReference>
<dbReference type="InterPro" id="IPR029044">
    <property type="entry name" value="Nucleotide-diphossugar_trans"/>
</dbReference>
<reference evidence="3 4" key="1">
    <citation type="submission" date="2019-01" db="EMBL/GenBank/DDBJ databases">
        <title>Weissella sp. nov., a novel lactic acid bacterium isolated from animal feces.</title>
        <authorList>
            <person name="Wang L.-T."/>
        </authorList>
    </citation>
    <scope>NUCLEOTIDE SEQUENCE [LARGE SCALE GENOMIC DNA]</scope>
    <source>
        <strain evidence="3 4">8H-2</strain>
    </source>
</reference>
<evidence type="ECO:0000256" key="1">
    <source>
        <dbReference type="SAM" id="Phobius"/>
    </source>
</evidence>
<keyword evidence="1" id="KW-0472">Membrane</keyword>
<accession>A0A6C2C2R0</accession>
<dbReference type="InterPro" id="IPR001173">
    <property type="entry name" value="Glyco_trans_2-like"/>
</dbReference>
<feature type="domain" description="Glycosyltransferase 2-like" evidence="2">
    <location>
        <begin position="7"/>
        <end position="169"/>
    </location>
</feature>
<dbReference type="Proteomes" id="UP000371977">
    <property type="component" value="Unassembled WGS sequence"/>
</dbReference>
<dbReference type="Pfam" id="PF00535">
    <property type="entry name" value="Glycos_transf_2"/>
    <property type="match status" value="1"/>
</dbReference>
<gene>
    <name evidence="3" type="ORF">ESZ50_11425</name>
</gene>
<keyword evidence="4" id="KW-1185">Reference proteome</keyword>
<dbReference type="RefSeq" id="WP_148624092.1">
    <property type="nucleotide sequence ID" value="NZ_SDGZ01000033.1"/>
</dbReference>
<keyword evidence="1" id="KW-0812">Transmembrane</keyword>